<dbReference type="Proteomes" id="UP000285777">
    <property type="component" value="Unassembled WGS sequence"/>
</dbReference>
<keyword evidence="7" id="KW-0449">Lipoprotein</keyword>
<sequence length="515" mass="56031">MNKKLLLSFALAAAMTGCINDADVPSGNGDNPTPGARGGNMEISFVVPNSSNGSRAASAEDSGVYEDGTAEEYKVSNVKLYLFDSSSKNLVTTIDVDQNELGTGISSGESSKEGQTITYSCNKEIILEPGNYDILAVANGTQNPDIEEEIGQESTLLGQIDATTYGNGMITSVPGKGFIMSNRGSANMNIAVESPEKSDTKAHVRINLERAVAKLMVRNDSKEVYTLKNSAGVTYATVRLNNYKFINLANKFYTFRHVATLDNATETPSAPSSYSVEAGNFGNIANNNGYLIDPYFFDKTVGNSTNFTGGSFYTNHLSKQTDSNWSGLADAGQYVSMYCLENCMFRPAQNTVYTTGIMLKGTFTPEASQTIGTNGKPVEDPLVFDKLYYFNYKFYTALAAVGEYGHANIDGLTEGSSDADLAAKQITRFIKNEGNFSTFYNYWIKHLDNGDPTKMGVMEFGIVRNNIYSVNITSIKNLGPGTPDTKPGPDEYKAYLDVEFGVYPWIVRDQDADLE</sequence>
<evidence type="ECO:0000256" key="5">
    <source>
        <dbReference type="ARBA" id="ARBA00023139"/>
    </source>
</evidence>
<keyword evidence="3 8" id="KW-0732">Signal</keyword>
<dbReference type="GO" id="GO:0009418">
    <property type="term" value="C:pilus shaft"/>
    <property type="evidence" value="ECO:0007669"/>
    <property type="project" value="InterPro"/>
</dbReference>
<dbReference type="InterPro" id="IPR014941">
    <property type="entry name" value="FimB/Mfa2/Mfa3"/>
</dbReference>
<comment type="caution">
    <text evidence="10">The sequence shown here is derived from an EMBL/GenBank/DDBJ whole genome shotgun (WGS) entry which is preliminary data.</text>
</comment>
<dbReference type="Gene3D" id="2.60.40.3690">
    <property type="match status" value="1"/>
</dbReference>
<evidence type="ECO:0000256" key="7">
    <source>
        <dbReference type="ARBA" id="ARBA00023288"/>
    </source>
</evidence>
<feature type="domain" description="Minor fimbrium subunit Mfa1 C-terminal" evidence="9">
    <location>
        <begin position="438"/>
        <end position="511"/>
    </location>
</feature>
<name>A0A415BSP6_PHOVU</name>
<accession>A0A415BSP6</accession>
<evidence type="ECO:0000256" key="1">
    <source>
        <dbReference type="ARBA" id="ARBA00004442"/>
    </source>
</evidence>
<evidence type="ECO:0000256" key="8">
    <source>
        <dbReference type="SAM" id="SignalP"/>
    </source>
</evidence>
<comment type="subcellular location">
    <subcellularLocation>
        <location evidence="1">Cell outer membrane</location>
    </subcellularLocation>
</comment>
<protein>
    <recommendedName>
        <fullName evidence="9">Minor fimbrium subunit Mfa1 C-terminal domain-containing protein</fullName>
    </recommendedName>
</protein>
<dbReference type="AlphaFoldDB" id="A0A415BSP6"/>
<dbReference type="InterPro" id="IPR029140">
    <property type="entry name" value="Mfa1_C"/>
</dbReference>
<dbReference type="GO" id="GO:0009279">
    <property type="term" value="C:cell outer membrane"/>
    <property type="evidence" value="ECO:0007669"/>
    <property type="project" value="UniProtKB-SubCell"/>
</dbReference>
<keyword evidence="5" id="KW-0564">Palmitate</keyword>
<evidence type="ECO:0000313" key="11">
    <source>
        <dbReference type="Proteomes" id="UP000285777"/>
    </source>
</evidence>
<dbReference type="Gene3D" id="2.60.40.2580">
    <property type="match status" value="1"/>
</dbReference>
<feature type="chain" id="PRO_5019325199" description="Minor fimbrium subunit Mfa1 C-terminal domain-containing protein" evidence="8">
    <location>
        <begin position="23"/>
        <end position="515"/>
    </location>
</feature>
<gene>
    <name evidence="10" type="ORF">DW150_08720</name>
</gene>
<comment type="similarity">
    <text evidence="2">Belongs to the bacteroidetes fimbrillin superfamily. FimB/Mfa2 family.</text>
</comment>
<dbReference type="Pfam" id="PF08842">
    <property type="entry name" value="Mfa2"/>
    <property type="match status" value="1"/>
</dbReference>
<keyword evidence="4" id="KW-0472">Membrane</keyword>
<reference evidence="10 11" key="1">
    <citation type="submission" date="2018-08" db="EMBL/GenBank/DDBJ databases">
        <title>A genome reference for cultivated species of the human gut microbiota.</title>
        <authorList>
            <person name="Zou Y."/>
            <person name="Xue W."/>
            <person name="Luo G."/>
        </authorList>
    </citation>
    <scope>NUCLEOTIDE SEQUENCE [LARGE SCALE GENOMIC DNA]</scope>
    <source>
        <strain evidence="10 11">AM13-21</strain>
    </source>
</reference>
<dbReference type="RefSeq" id="WP_118290700.1">
    <property type="nucleotide sequence ID" value="NZ_QRLF01000012.1"/>
</dbReference>
<dbReference type="NCBIfam" id="NF038041">
    <property type="entry name" value="fim_Mfa1_fam"/>
    <property type="match status" value="1"/>
</dbReference>
<evidence type="ECO:0000256" key="2">
    <source>
        <dbReference type="ARBA" id="ARBA00007248"/>
    </source>
</evidence>
<evidence type="ECO:0000259" key="9">
    <source>
        <dbReference type="Pfam" id="PF15495"/>
    </source>
</evidence>
<evidence type="ECO:0000256" key="3">
    <source>
        <dbReference type="ARBA" id="ARBA00022729"/>
    </source>
</evidence>
<dbReference type="PROSITE" id="PS51257">
    <property type="entry name" value="PROKAR_LIPOPROTEIN"/>
    <property type="match status" value="1"/>
</dbReference>
<dbReference type="InterPro" id="IPR047786">
    <property type="entry name" value="Mfa1_fim"/>
</dbReference>
<evidence type="ECO:0000256" key="4">
    <source>
        <dbReference type="ARBA" id="ARBA00023136"/>
    </source>
</evidence>
<dbReference type="Pfam" id="PF15495">
    <property type="entry name" value="Fimbrillin_C"/>
    <property type="match status" value="1"/>
</dbReference>
<evidence type="ECO:0000313" key="10">
    <source>
        <dbReference type="EMBL" id="RHI91794.1"/>
    </source>
</evidence>
<keyword evidence="6" id="KW-0998">Cell outer membrane</keyword>
<organism evidence="10 11">
    <name type="scientific">Phocaeicola vulgatus</name>
    <name type="common">Bacteroides vulgatus</name>
    <dbReference type="NCBI Taxonomy" id="821"/>
    <lineage>
        <taxon>Bacteria</taxon>
        <taxon>Pseudomonadati</taxon>
        <taxon>Bacteroidota</taxon>
        <taxon>Bacteroidia</taxon>
        <taxon>Bacteroidales</taxon>
        <taxon>Bacteroidaceae</taxon>
        <taxon>Phocaeicola</taxon>
    </lineage>
</organism>
<feature type="signal peptide" evidence="8">
    <location>
        <begin position="1"/>
        <end position="22"/>
    </location>
</feature>
<proteinExistence type="inferred from homology"/>
<evidence type="ECO:0000256" key="6">
    <source>
        <dbReference type="ARBA" id="ARBA00023237"/>
    </source>
</evidence>
<dbReference type="EMBL" id="QRLF01000012">
    <property type="protein sequence ID" value="RHI91794.1"/>
    <property type="molecule type" value="Genomic_DNA"/>
</dbReference>